<evidence type="ECO:0000256" key="17">
    <source>
        <dbReference type="SAM" id="Phobius"/>
    </source>
</evidence>
<accession>A0A1G2DBV2</accession>
<evidence type="ECO:0000256" key="10">
    <source>
        <dbReference type="ARBA" id="ARBA00022975"/>
    </source>
</evidence>
<organism evidence="20 21">
    <name type="scientific">Candidatus Lloydbacteria bacterium RIFCSPLOWO2_01_FULL_50_20</name>
    <dbReference type="NCBI Taxonomy" id="1798665"/>
    <lineage>
        <taxon>Bacteria</taxon>
        <taxon>Candidatus Lloydiibacteriota</taxon>
    </lineage>
</organism>
<dbReference type="InterPro" id="IPR027417">
    <property type="entry name" value="P-loop_NTPase"/>
</dbReference>
<evidence type="ECO:0000256" key="15">
    <source>
        <dbReference type="ARBA" id="ARBA00083191"/>
    </source>
</evidence>
<dbReference type="AlphaFoldDB" id="A0A1G2DBV2"/>
<keyword evidence="17" id="KW-0472">Membrane</keyword>
<evidence type="ECO:0000256" key="5">
    <source>
        <dbReference type="ARBA" id="ARBA00022723"/>
    </source>
</evidence>
<name>A0A1G2DBV2_9BACT</name>
<evidence type="ECO:0000256" key="2">
    <source>
        <dbReference type="ARBA" id="ARBA00007533"/>
    </source>
</evidence>
<evidence type="ECO:0000256" key="11">
    <source>
        <dbReference type="ARBA" id="ARBA00047781"/>
    </source>
</evidence>
<proteinExistence type="inferred from homology"/>
<evidence type="ECO:0000256" key="13">
    <source>
        <dbReference type="ARBA" id="ARBA00075170"/>
    </source>
</evidence>
<keyword evidence="17" id="KW-1133">Transmembrane helix</keyword>
<keyword evidence="10" id="KW-0665">Pyrimidine biosynthesis</keyword>
<evidence type="ECO:0000256" key="7">
    <source>
        <dbReference type="ARBA" id="ARBA00022840"/>
    </source>
</evidence>
<dbReference type="SUPFAM" id="SSF52540">
    <property type="entry name" value="P-loop containing nucleoside triphosphate hydrolases"/>
    <property type="match status" value="1"/>
</dbReference>
<dbReference type="InterPro" id="IPR033828">
    <property type="entry name" value="GATase1_CTP_Synthase"/>
</dbReference>
<dbReference type="Gene3D" id="3.40.50.300">
    <property type="entry name" value="P-loop containing nucleotide triphosphate hydrolases"/>
    <property type="match status" value="1"/>
</dbReference>
<dbReference type="GO" id="GO:0046872">
    <property type="term" value="F:metal ion binding"/>
    <property type="evidence" value="ECO:0007669"/>
    <property type="project" value="UniProtKB-KW"/>
</dbReference>
<dbReference type="FunFam" id="3.40.50.880:FF:000002">
    <property type="entry name" value="CTP synthase"/>
    <property type="match status" value="1"/>
</dbReference>
<dbReference type="Gene3D" id="3.40.50.880">
    <property type="match status" value="1"/>
</dbReference>
<comment type="catalytic activity">
    <reaction evidence="11">
        <text>UTP + L-glutamine + ATP + H2O = CTP + L-glutamate + ADP + phosphate + 2 H(+)</text>
        <dbReference type="Rhea" id="RHEA:26426"/>
        <dbReference type="ChEBI" id="CHEBI:15377"/>
        <dbReference type="ChEBI" id="CHEBI:15378"/>
        <dbReference type="ChEBI" id="CHEBI:29985"/>
        <dbReference type="ChEBI" id="CHEBI:30616"/>
        <dbReference type="ChEBI" id="CHEBI:37563"/>
        <dbReference type="ChEBI" id="CHEBI:43474"/>
        <dbReference type="ChEBI" id="CHEBI:46398"/>
        <dbReference type="ChEBI" id="CHEBI:58359"/>
        <dbReference type="ChEBI" id="CHEBI:456216"/>
        <dbReference type="EC" id="6.3.4.2"/>
    </reaction>
</comment>
<keyword evidence="6" id="KW-0547">Nucleotide-binding</keyword>
<evidence type="ECO:0000256" key="12">
    <source>
        <dbReference type="ARBA" id="ARBA00070745"/>
    </source>
</evidence>
<protein>
    <recommendedName>
        <fullName evidence="12">CTP synthase</fullName>
        <ecNumber evidence="3">6.3.4.2</ecNumber>
    </recommendedName>
    <alternativeName>
        <fullName evidence="14">Cytidine 5'-triphosphate synthase</fullName>
    </alternativeName>
    <alternativeName>
        <fullName evidence="15">Cytidine triphosphate synthetase</fullName>
    </alternativeName>
    <alternativeName>
        <fullName evidence="13">UTP--ammonia ligase</fullName>
    </alternativeName>
</protein>
<dbReference type="EC" id="6.3.4.2" evidence="3"/>
<evidence type="ECO:0000313" key="20">
    <source>
        <dbReference type="EMBL" id="OGZ11076.1"/>
    </source>
</evidence>
<evidence type="ECO:0000256" key="16">
    <source>
        <dbReference type="SAM" id="MobiDB-lite"/>
    </source>
</evidence>
<dbReference type="GO" id="GO:0042802">
    <property type="term" value="F:identical protein binding"/>
    <property type="evidence" value="ECO:0007669"/>
    <property type="project" value="TreeGrafter"/>
</dbReference>
<evidence type="ECO:0000259" key="18">
    <source>
        <dbReference type="Pfam" id="PF00117"/>
    </source>
</evidence>
<evidence type="ECO:0000256" key="14">
    <source>
        <dbReference type="ARBA" id="ARBA00079941"/>
    </source>
</evidence>
<dbReference type="GO" id="GO:0097268">
    <property type="term" value="C:cytoophidium"/>
    <property type="evidence" value="ECO:0007669"/>
    <property type="project" value="UniProtKB-ARBA"/>
</dbReference>
<evidence type="ECO:0000259" key="19">
    <source>
        <dbReference type="Pfam" id="PF06418"/>
    </source>
</evidence>
<dbReference type="GO" id="GO:0003883">
    <property type="term" value="F:CTP synthase activity"/>
    <property type="evidence" value="ECO:0007669"/>
    <property type="project" value="UniProtKB-EC"/>
</dbReference>
<keyword evidence="8" id="KW-0460">Magnesium</keyword>
<dbReference type="EMBL" id="MHLP01000043">
    <property type="protein sequence ID" value="OGZ11076.1"/>
    <property type="molecule type" value="Genomic_DNA"/>
</dbReference>
<dbReference type="PANTHER" id="PTHR11550">
    <property type="entry name" value="CTP SYNTHASE"/>
    <property type="match status" value="1"/>
</dbReference>
<dbReference type="Proteomes" id="UP000178534">
    <property type="component" value="Unassembled WGS sequence"/>
</dbReference>
<feature type="domain" description="Glutamine amidotransferase" evidence="18">
    <location>
        <begin position="311"/>
        <end position="565"/>
    </location>
</feature>
<dbReference type="GO" id="GO:0019856">
    <property type="term" value="P:pyrimidine nucleobase biosynthetic process"/>
    <property type="evidence" value="ECO:0007669"/>
    <property type="project" value="TreeGrafter"/>
</dbReference>
<evidence type="ECO:0000256" key="6">
    <source>
        <dbReference type="ARBA" id="ARBA00022741"/>
    </source>
</evidence>
<keyword evidence="7" id="KW-0067">ATP-binding</keyword>
<comment type="pathway">
    <text evidence="1">Pyrimidine metabolism; CTP biosynthesis via de novo pathway; CTP from UDP: step 2/2.</text>
</comment>
<dbReference type="Pfam" id="PF00117">
    <property type="entry name" value="GATase"/>
    <property type="match status" value="1"/>
</dbReference>
<reference evidence="20 21" key="1">
    <citation type="journal article" date="2016" name="Nat. Commun.">
        <title>Thousands of microbial genomes shed light on interconnected biogeochemical processes in an aquifer system.</title>
        <authorList>
            <person name="Anantharaman K."/>
            <person name="Brown C.T."/>
            <person name="Hug L.A."/>
            <person name="Sharon I."/>
            <person name="Castelle C.J."/>
            <person name="Probst A.J."/>
            <person name="Thomas B.C."/>
            <person name="Singh A."/>
            <person name="Wilkins M.J."/>
            <person name="Karaoz U."/>
            <person name="Brodie E.L."/>
            <person name="Williams K.H."/>
            <person name="Hubbard S.S."/>
            <person name="Banfield J.F."/>
        </authorList>
    </citation>
    <scope>NUCLEOTIDE SEQUENCE [LARGE SCALE GENOMIC DNA]</scope>
</reference>
<keyword evidence="5" id="KW-0479">Metal-binding</keyword>
<evidence type="ECO:0000313" key="21">
    <source>
        <dbReference type="Proteomes" id="UP000178534"/>
    </source>
</evidence>
<feature type="region of interest" description="Disordered" evidence="16">
    <location>
        <begin position="347"/>
        <end position="373"/>
    </location>
</feature>
<dbReference type="InterPro" id="IPR004468">
    <property type="entry name" value="CTP_synthase"/>
</dbReference>
<dbReference type="InterPro" id="IPR029062">
    <property type="entry name" value="Class_I_gatase-like"/>
</dbReference>
<feature type="domain" description="CTP synthase N-terminal" evidence="19">
    <location>
        <begin position="6"/>
        <end position="269"/>
    </location>
</feature>
<keyword evidence="4" id="KW-0436">Ligase</keyword>
<evidence type="ECO:0000256" key="3">
    <source>
        <dbReference type="ARBA" id="ARBA00012291"/>
    </source>
</evidence>
<dbReference type="FunFam" id="3.40.50.300:FF:000009">
    <property type="entry name" value="CTP synthase"/>
    <property type="match status" value="1"/>
</dbReference>
<sequence>MAKAHKYIFVVGGVMSGVGKGVATSSLALLLEARGFKVSPIKIDPYLNVDAGTMNPTEHGEVFVLNSGLETDQDMGSYERFLGRALNSENYMTGGLVYKTVIDRERALGYEGKCVEPVPHIPEEVIRRIVVAGENEKSDVTIIEIGGTLGEYQSVMFLEAARLLKIAHPDDVLFVLVSYLPVPGKLGEMKTKPTQYAVRTMNSYGVQPDIIVARGEVPPDKKRKEKIASSSGMKPEQVISAPDVDSVYDVPLNFEADHLAETVMKILQLKTRKRTPFLSPWKSFVRTTKKTTGEVRIGVVGKYFTTGDFVLADSYLSVIEAIKYAAYKNGKKPVIEWLAAEEFEPSTGAGRGGNKVNMRPSGERGSTETSRSNVAKLKKFDGIIVPGGFGKRGIKGKLRVIEYARTHKIPYFGLCYGMQLMVVEYARNVLRLKEANTTEIDRETKHPVIDIMTDQKKKLAAEEYGGSMRLGSYPAYLKERTIARSAYKAEMIHERHRHRYEVNPQYVAELEKAGLLFSGISPDKKLMEIAELPHAKHPFFLGTQFHPEFTARPLDSHPLFDAFVRAAIKKKK</sequence>
<dbReference type="NCBIfam" id="NF003792">
    <property type="entry name" value="PRK05380.1"/>
    <property type="match status" value="1"/>
</dbReference>
<dbReference type="STRING" id="1798665.A2942_02455"/>
<dbReference type="PANTHER" id="PTHR11550:SF0">
    <property type="entry name" value="CTP SYNTHASE-RELATED"/>
    <property type="match status" value="1"/>
</dbReference>
<dbReference type="CDD" id="cd01746">
    <property type="entry name" value="GATase1_CTP_Synthase"/>
    <property type="match status" value="1"/>
</dbReference>
<dbReference type="Pfam" id="PF06418">
    <property type="entry name" value="CTP_synth_N"/>
    <property type="match status" value="1"/>
</dbReference>
<evidence type="ECO:0000256" key="4">
    <source>
        <dbReference type="ARBA" id="ARBA00022598"/>
    </source>
</evidence>
<comment type="caution">
    <text evidence="20">The sequence shown here is derived from an EMBL/GenBank/DDBJ whole genome shotgun (WGS) entry which is preliminary data.</text>
</comment>
<feature type="transmembrane region" description="Helical" evidence="17">
    <location>
        <begin position="7"/>
        <end position="31"/>
    </location>
</feature>
<dbReference type="NCBIfam" id="TIGR00337">
    <property type="entry name" value="PyrG"/>
    <property type="match status" value="1"/>
</dbReference>
<dbReference type="UniPathway" id="UPA00159">
    <property type="reaction ID" value="UER00277"/>
</dbReference>
<dbReference type="InterPro" id="IPR017456">
    <property type="entry name" value="CTP_synthase_N"/>
</dbReference>
<dbReference type="GO" id="GO:0044210">
    <property type="term" value="P:'de novo' CTP biosynthetic process"/>
    <property type="evidence" value="ECO:0007669"/>
    <property type="project" value="UniProtKB-UniPathway"/>
</dbReference>
<evidence type="ECO:0000256" key="8">
    <source>
        <dbReference type="ARBA" id="ARBA00022842"/>
    </source>
</evidence>
<gene>
    <name evidence="20" type="ORF">A2942_02455</name>
</gene>
<dbReference type="InterPro" id="IPR017926">
    <property type="entry name" value="GATASE"/>
</dbReference>
<comment type="similarity">
    <text evidence="2">Belongs to the CTP synthase family.</text>
</comment>
<keyword evidence="17" id="KW-0812">Transmembrane</keyword>
<dbReference type="GO" id="GO:0005524">
    <property type="term" value="F:ATP binding"/>
    <property type="evidence" value="ECO:0007669"/>
    <property type="project" value="UniProtKB-KW"/>
</dbReference>
<keyword evidence="9" id="KW-0315">Glutamine amidotransferase</keyword>
<evidence type="ECO:0000256" key="1">
    <source>
        <dbReference type="ARBA" id="ARBA00005171"/>
    </source>
</evidence>
<evidence type="ECO:0000256" key="9">
    <source>
        <dbReference type="ARBA" id="ARBA00022962"/>
    </source>
</evidence>
<dbReference type="SUPFAM" id="SSF52317">
    <property type="entry name" value="Class I glutamine amidotransferase-like"/>
    <property type="match status" value="1"/>
</dbReference>
<dbReference type="PROSITE" id="PS51273">
    <property type="entry name" value="GATASE_TYPE_1"/>
    <property type="match status" value="1"/>
</dbReference>